<dbReference type="EC" id="6.1.1.17" evidence="8"/>
<protein>
    <recommendedName>
        <fullName evidence="8">Glutamate--tRNA ligase</fullName>
        <ecNumber evidence="8">6.1.1.17</ecNumber>
    </recommendedName>
    <alternativeName>
        <fullName evidence="8">Glutamyl-tRNA synthetase</fullName>
        <shortName evidence="8">GluRS</shortName>
    </alternativeName>
</protein>
<dbReference type="InterPro" id="IPR033910">
    <property type="entry name" value="GluRS_core"/>
</dbReference>
<feature type="binding site" evidence="8">
    <location>
        <position position="258"/>
    </location>
    <ligand>
        <name>ATP</name>
        <dbReference type="ChEBI" id="CHEBI:30616"/>
    </ligand>
</feature>
<dbReference type="Gene3D" id="1.10.8.70">
    <property type="entry name" value="Glutamate-tRNA synthetase, class I, anticodon-binding domain 1"/>
    <property type="match status" value="1"/>
</dbReference>
<dbReference type="Pfam" id="PF00749">
    <property type="entry name" value="tRNA-synt_1c"/>
    <property type="match status" value="1"/>
</dbReference>
<proteinExistence type="inferred from homology"/>
<accession>A0A1F6NJS4</accession>
<keyword evidence="3 8" id="KW-0436">Ligase</keyword>
<evidence type="ECO:0000259" key="10">
    <source>
        <dbReference type="Pfam" id="PF19269"/>
    </source>
</evidence>
<dbReference type="InterPro" id="IPR049940">
    <property type="entry name" value="GluQ/Sye"/>
</dbReference>
<evidence type="ECO:0000256" key="4">
    <source>
        <dbReference type="ARBA" id="ARBA00022741"/>
    </source>
</evidence>
<evidence type="ECO:0000256" key="7">
    <source>
        <dbReference type="ARBA" id="ARBA00023146"/>
    </source>
</evidence>
<gene>
    <name evidence="8" type="primary">gltX</name>
    <name evidence="11" type="ORF">A2373_01415</name>
</gene>
<dbReference type="PANTHER" id="PTHR43311:SF2">
    <property type="entry name" value="GLUTAMATE--TRNA LIGASE, MITOCHONDRIAL-RELATED"/>
    <property type="match status" value="1"/>
</dbReference>
<dbReference type="HAMAP" id="MF_00022">
    <property type="entry name" value="Glu_tRNA_synth_type1"/>
    <property type="match status" value="1"/>
</dbReference>
<feature type="domain" description="Aminoacyl-tRNA synthetase class I anticodon-binding" evidence="10">
    <location>
        <begin position="338"/>
        <end position="487"/>
    </location>
</feature>
<dbReference type="PANTHER" id="PTHR43311">
    <property type="entry name" value="GLUTAMATE--TRNA LIGASE"/>
    <property type="match status" value="1"/>
</dbReference>
<dbReference type="InterPro" id="IPR001412">
    <property type="entry name" value="aa-tRNA-synth_I_CS"/>
</dbReference>
<dbReference type="GO" id="GO:0008270">
    <property type="term" value="F:zinc ion binding"/>
    <property type="evidence" value="ECO:0007669"/>
    <property type="project" value="InterPro"/>
</dbReference>
<evidence type="ECO:0000256" key="5">
    <source>
        <dbReference type="ARBA" id="ARBA00022840"/>
    </source>
</evidence>
<keyword evidence="4 8" id="KW-0547">Nucleotide-binding</keyword>
<dbReference type="InterPro" id="IPR045462">
    <property type="entry name" value="aa-tRNA-synth_I_cd-bd"/>
</dbReference>
<dbReference type="GO" id="GO:0006424">
    <property type="term" value="P:glutamyl-tRNA aminoacylation"/>
    <property type="evidence" value="ECO:0007669"/>
    <property type="project" value="UniProtKB-UniRule"/>
</dbReference>
<keyword evidence="6 8" id="KW-0648">Protein biosynthesis</keyword>
<dbReference type="SUPFAM" id="SSF48163">
    <property type="entry name" value="An anticodon-binding domain of class I aminoacyl-tRNA synthetases"/>
    <property type="match status" value="1"/>
</dbReference>
<dbReference type="STRING" id="1798697.A2373_01415"/>
<dbReference type="FunFam" id="3.40.50.620:FF:000045">
    <property type="entry name" value="Glutamate--tRNA ligase, mitochondrial"/>
    <property type="match status" value="1"/>
</dbReference>
<feature type="short sequence motif" description="'HIGH' region" evidence="8">
    <location>
        <begin position="7"/>
        <end position="17"/>
    </location>
</feature>
<dbReference type="GO" id="GO:0000049">
    <property type="term" value="F:tRNA binding"/>
    <property type="evidence" value="ECO:0007669"/>
    <property type="project" value="InterPro"/>
</dbReference>
<dbReference type="SUPFAM" id="SSF52374">
    <property type="entry name" value="Nucleotidylyl transferase"/>
    <property type="match status" value="1"/>
</dbReference>
<comment type="subunit">
    <text evidence="8">Monomer.</text>
</comment>
<dbReference type="CDD" id="cd00808">
    <property type="entry name" value="GluRS_core"/>
    <property type="match status" value="1"/>
</dbReference>
<name>A0A1F6NJS4_9BACT</name>
<dbReference type="InterPro" id="IPR000924">
    <property type="entry name" value="Glu/Gln-tRNA-synth"/>
</dbReference>
<feature type="domain" description="Glutamyl/glutaminyl-tRNA synthetase class Ib catalytic" evidence="9">
    <location>
        <begin position="2"/>
        <end position="324"/>
    </location>
</feature>
<dbReference type="GO" id="GO:0005524">
    <property type="term" value="F:ATP binding"/>
    <property type="evidence" value="ECO:0007669"/>
    <property type="project" value="UniProtKB-UniRule"/>
</dbReference>
<evidence type="ECO:0000256" key="8">
    <source>
        <dbReference type="HAMAP-Rule" id="MF_00022"/>
    </source>
</evidence>
<comment type="caution">
    <text evidence="8">Lacks conserved residue(s) required for the propagation of feature annotation.</text>
</comment>
<evidence type="ECO:0000256" key="6">
    <source>
        <dbReference type="ARBA" id="ARBA00022917"/>
    </source>
</evidence>
<sequence length="490" mass="56269">MRTRFAPSPTGFLHIGGFRTALFAYLHAKKNGGKFLLRIEDTDRERFVEGGMDNILNSLYWAGIIPDEGVMVEDGKVMQKGKNGPYIQSERLKIYHEYIARLLEEGKAYHCFCSKERLDKLRETQEKNKLPTGYDGYCLNLTSEEIKKKEAAGEKSVIRLKVPKNEQIVIEDMVRGTVKFDTNLIDDQVLLKSDGFPTYHFAVVIDDHLMEITDIIRGEEWLPSTPKHVILYNYFGWKIPNYAHLSLLVNEKKQKLSKRHGDVSVFDFKEKGYLPESLLNFVALLGWNPGDEREIFSLKELEKEFDIKKVGKSASVFDINKLDWMTGQYIKKMSDATLAELILPFLNNSGLCNGISADNSLLMPLAKMCKERMSKLSDIVELSGFIFADFLDYDSDLLIWKKSDLKTTKDNLESLLEFLNEVEIKYWNEKWLQEKIQTWIESNGRTVGEILWPMRVALSGQKNSPGPFEIASVLGKEKTIERIRYAISAL</sequence>
<comment type="catalytic activity">
    <reaction evidence="8">
        <text>tRNA(Glu) + L-glutamate + ATP = L-glutamyl-tRNA(Glu) + AMP + diphosphate</text>
        <dbReference type="Rhea" id="RHEA:23540"/>
        <dbReference type="Rhea" id="RHEA-COMP:9663"/>
        <dbReference type="Rhea" id="RHEA-COMP:9680"/>
        <dbReference type="ChEBI" id="CHEBI:29985"/>
        <dbReference type="ChEBI" id="CHEBI:30616"/>
        <dbReference type="ChEBI" id="CHEBI:33019"/>
        <dbReference type="ChEBI" id="CHEBI:78442"/>
        <dbReference type="ChEBI" id="CHEBI:78520"/>
        <dbReference type="ChEBI" id="CHEBI:456215"/>
        <dbReference type="EC" id="6.1.1.17"/>
    </reaction>
</comment>
<dbReference type="Proteomes" id="UP000176300">
    <property type="component" value="Unassembled WGS sequence"/>
</dbReference>
<dbReference type="InterPro" id="IPR004527">
    <property type="entry name" value="Glu-tRNA-ligase_bac/mito"/>
</dbReference>
<dbReference type="AlphaFoldDB" id="A0A1F6NJS4"/>
<evidence type="ECO:0000259" key="9">
    <source>
        <dbReference type="Pfam" id="PF00749"/>
    </source>
</evidence>
<comment type="similarity">
    <text evidence="1 8">Belongs to the class-I aminoacyl-tRNA synthetase family. Glutamate--tRNA ligase type 1 subfamily.</text>
</comment>
<dbReference type="GO" id="GO:0004818">
    <property type="term" value="F:glutamate-tRNA ligase activity"/>
    <property type="evidence" value="ECO:0007669"/>
    <property type="project" value="UniProtKB-UniRule"/>
</dbReference>
<keyword evidence="2 8" id="KW-0963">Cytoplasm</keyword>
<dbReference type="InterPro" id="IPR020058">
    <property type="entry name" value="Glu/Gln-tRNA-synth_Ib_cat-dom"/>
</dbReference>
<dbReference type="Gene3D" id="1.10.10.350">
    <property type="match status" value="1"/>
</dbReference>
<dbReference type="PRINTS" id="PR00987">
    <property type="entry name" value="TRNASYNTHGLU"/>
</dbReference>
<organism evidence="11 12">
    <name type="scientific">Candidatus Magasanikbacteria bacterium RIFOXYB1_FULL_40_15</name>
    <dbReference type="NCBI Taxonomy" id="1798697"/>
    <lineage>
        <taxon>Bacteria</taxon>
        <taxon>Candidatus Magasanikiibacteriota</taxon>
    </lineage>
</organism>
<evidence type="ECO:0000256" key="3">
    <source>
        <dbReference type="ARBA" id="ARBA00022598"/>
    </source>
</evidence>
<comment type="subcellular location">
    <subcellularLocation>
        <location evidence="8">Cytoplasm</location>
    </subcellularLocation>
</comment>
<dbReference type="GO" id="GO:0005737">
    <property type="term" value="C:cytoplasm"/>
    <property type="evidence" value="ECO:0007669"/>
    <property type="project" value="UniProtKB-SubCell"/>
</dbReference>
<dbReference type="EMBL" id="MFQS01000006">
    <property type="protein sequence ID" value="OGH84010.1"/>
    <property type="molecule type" value="Genomic_DNA"/>
</dbReference>
<evidence type="ECO:0000256" key="2">
    <source>
        <dbReference type="ARBA" id="ARBA00022490"/>
    </source>
</evidence>
<dbReference type="InterPro" id="IPR020752">
    <property type="entry name" value="Glu-tRNA-synth_I_codon-bd_sub1"/>
</dbReference>
<feature type="short sequence motif" description="'KMSKS' region" evidence="8">
    <location>
        <begin position="255"/>
        <end position="259"/>
    </location>
</feature>
<comment type="caution">
    <text evidence="11">The sequence shown here is derived from an EMBL/GenBank/DDBJ whole genome shotgun (WGS) entry which is preliminary data.</text>
</comment>
<dbReference type="Pfam" id="PF19269">
    <property type="entry name" value="Anticodon_2"/>
    <property type="match status" value="1"/>
</dbReference>
<dbReference type="InterPro" id="IPR020751">
    <property type="entry name" value="aa-tRNA-synth_I_codon-bd_sub2"/>
</dbReference>
<dbReference type="NCBIfam" id="TIGR00464">
    <property type="entry name" value="gltX_bact"/>
    <property type="match status" value="1"/>
</dbReference>
<evidence type="ECO:0000313" key="12">
    <source>
        <dbReference type="Proteomes" id="UP000176300"/>
    </source>
</evidence>
<dbReference type="PROSITE" id="PS00178">
    <property type="entry name" value="AA_TRNA_LIGASE_I"/>
    <property type="match status" value="1"/>
</dbReference>
<dbReference type="InterPro" id="IPR014729">
    <property type="entry name" value="Rossmann-like_a/b/a_fold"/>
</dbReference>
<evidence type="ECO:0000313" key="11">
    <source>
        <dbReference type="EMBL" id="OGH84010.1"/>
    </source>
</evidence>
<comment type="function">
    <text evidence="8">Catalyzes the attachment of glutamate to tRNA(Glu) in a two-step reaction: glutamate is first activated by ATP to form Glu-AMP and then transferred to the acceptor end of tRNA(Glu).</text>
</comment>
<reference evidence="11 12" key="1">
    <citation type="journal article" date="2016" name="Nat. Commun.">
        <title>Thousands of microbial genomes shed light on interconnected biogeochemical processes in an aquifer system.</title>
        <authorList>
            <person name="Anantharaman K."/>
            <person name="Brown C.T."/>
            <person name="Hug L.A."/>
            <person name="Sharon I."/>
            <person name="Castelle C.J."/>
            <person name="Probst A.J."/>
            <person name="Thomas B.C."/>
            <person name="Singh A."/>
            <person name="Wilkins M.J."/>
            <person name="Karaoz U."/>
            <person name="Brodie E.L."/>
            <person name="Williams K.H."/>
            <person name="Hubbard S.S."/>
            <person name="Banfield J.F."/>
        </authorList>
    </citation>
    <scope>NUCLEOTIDE SEQUENCE [LARGE SCALE GENOMIC DNA]</scope>
</reference>
<evidence type="ECO:0000256" key="1">
    <source>
        <dbReference type="ARBA" id="ARBA00007894"/>
    </source>
</evidence>
<dbReference type="Gene3D" id="3.40.50.620">
    <property type="entry name" value="HUPs"/>
    <property type="match status" value="1"/>
</dbReference>
<keyword evidence="7 8" id="KW-0030">Aminoacyl-tRNA synthetase</keyword>
<keyword evidence="5 8" id="KW-0067">ATP-binding</keyword>
<dbReference type="InterPro" id="IPR008925">
    <property type="entry name" value="aa_tRNA-synth_I_cd-bd_sf"/>
</dbReference>